<organism evidence="1 2">
    <name type="scientific">Halomonas salifodinae</name>
    <dbReference type="NCBI Taxonomy" id="438745"/>
    <lineage>
        <taxon>Bacteria</taxon>
        <taxon>Pseudomonadati</taxon>
        <taxon>Pseudomonadota</taxon>
        <taxon>Gammaproteobacteria</taxon>
        <taxon>Oceanospirillales</taxon>
        <taxon>Halomonadaceae</taxon>
        <taxon>Halomonas</taxon>
    </lineage>
</organism>
<dbReference type="Proteomes" id="UP001596411">
    <property type="component" value="Unassembled WGS sequence"/>
</dbReference>
<reference evidence="2" key="1">
    <citation type="journal article" date="2019" name="Int. J. Syst. Evol. Microbiol.">
        <title>The Global Catalogue of Microorganisms (GCM) 10K type strain sequencing project: providing services to taxonomists for standard genome sequencing and annotation.</title>
        <authorList>
            <consortium name="The Broad Institute Genomics Platform"/>
            <consortium name="The Broad Institute Genome Sequencing Center for Infectious Disease"/>
            <person name="Wu L."/>
            <person name="Ma J."/>
        </authorList>
    </citation>
    <scope>NUCLEOTIDE SEQUENCE [LARGE SCALE GENOMIC DNA]</scope>
    <source>
        <strain evidence="2">CGMCC 1.13666</strain>
    </source>
</reference>
<name>A0ABW2F1H3_9GAMM</name>
<dbReference type="EMBL" id="JBHSZP010000049">
    <property type="protein sequence ID" value="MFC7091885.1"/>
    <property type="molecule type" value="Genomic_DNA"/>
</dbReference>
<evidence type="ECO:0000313" key="2">
    <source>
        <dbReference type="Proteomes" id="UP001596411"/>
    </source>
</evidence>
<gene>
    <name evidence="1" type="ORF">ACFQH5_20275</name>
</gene>
<accession>A0ABW2F1H3</accession>
<sequence length="61" mass="6413">MTIRDQLAATGRQNADSLGVGLPALLMLAAEQWLGLQLPTEVAILAAALLGSWGAKIKRVE</sequence>
<evidence type="ECO:0000313" key="1">
    <source>
        <dbReference type="EMBL" id="MFC7091885.1"/>
    </source>
</evidence>
<proteinExistence type="predicted"/>
<protein>
    <submittedName>
        <fullName evidence="1">Uncharacterized protein</fullName>
    </submittedName>
</protein>
<keyword evidence="2" id="KW-1185">Reference proteome</keyword>
<dbReference type="RefSeq" id="WP_346064137.1">
    <property type="nucleotide sequence ID" value="NZ_BAAADR010000045.1"/>
</dbReference>
<comment type="caution">
    <text evidence="1">The sequence shown here is derived from an EMBL/GenBank/DDBJ whole genome shotgun (WGS) entry which is preliminary data.</text>
</comment>